<dbReference type="EC" id="3.5.1.25" evidence="10"/>
<dbReference type="GO" id="GO:0046872">
    <property type="term" value="F:metal ion binding"/>
    <property type="evidence" value="ECO:0007669"/>
    <property type="project" value="UniProtKB-KW"/>
</dbReference>
<evidence type="ECO:0000259" key="9">
    <source>
        <dbReference type="Pfam" id="PF01979"/>
    </source>
</evidence>
<feature type="binding site" evidence="7">
    <location>
        <begin position="194"/>
        <end position="195"/>
    </location>
    <ligand>
        <name>substrate</name>
    </ligand>
</feature>
<dbReference type="Pfam" id="PF01979">
    <property type="entry name" value="Amidohydro_1"/>
    <property type="match status" value="1"/>
</dbReference>
<accession>A0A7C5VK23</accession>
<protein>
    <submittedName>
        <fullName evidence="10">N-acetylglucosamine-6-phosphate deacetylase</fullName>
        <ecNumber evidence="10">3.5.1.25</ecNumber>
    </submittedName>
</protein>
<evidence type="ECO:0000256" key="3">
    <source>
        <dbReference type="ARBA" id="ARBA00022801"/>
    </source>
</evidence>
<comment type="cofactor">
    <cofactor evidence="8">
        <name>a divalent metal cation</name>
        <dbReference type="ChEBI" id="CHEBI:60240"/>
    </cofactor>
    <text evidence="8">Binds 1 divalent metal cation per subunit.</text>
</comment>
<dbReference type="Gene3D" id="2.30.40.10">
    <property type="entry name" value="Urease, subunit C, domain 1"/>
    <property type="match status" value="1"/>
</dbReference>
<dbReference type="SUPFAM" id="SSF51556">
    <property type="entry name" value="Metallo-dependent hydrolases"/>
    <property type="match status" value="1"/>
</dbReference>
<keyword evidence="2 8" id="KW-0479">Metal-binding</keyword>
<organism evidence="10">
    <name type="scientific">Fervidobacterium thailandense</name>
    <dbReference type="NCBI Taxonomy" id="1008305"/>
    <lineage>
        <taxon>Bacteria</taxon>
        <taxon>Thermotogati</taxon>
        <taxon>Thermotogota</taxon>
        <taxon>Thermotogae</taxon>
        <taxon>Thermotogales</taxon>
        <taxon>Fervidobacteriaceae</taxon>
        <taxon>Fervidobacterium</taxon>
    </lineage>
</organism>
<feature type="binding site" evidence="7">
    <location>
        <position position="202"/>
    </location>
    <ligand>
        <name>substrate</name>
    </ligand>
</feature>
<evidence type="ECO:0000256" key="6">
    <source>
        <dbReference type="PIRSR" id="PIRSR038994-1"/>
    </source>
</evidence>
<dbReference type="PIRSF" id="PIRSF038994">
    <property type="entry name" value="NagA"/>
    <property type="match status" value="1"/>
</dbReference>
<dbReference type="Gene3D" id="3.20.20.140">
    <property type="entry name" value="Metal-dependent hydrolases"/>
    <property type="match status" value="1"/>
</dbReference>
<gene>
    <name evidence="10" type="primary">nagA</name>
    <name evidence="10" type="ORF">ENT77_04085</name>
</gene>
<feature type="active site" description="Proton donor/acceptor" evidence="6">
    <location>
        <position position="248"/>
    </location>
</feature>
<evidence type="ECO:0000256" key="5">
    <source>
        <dbReference type="PIRNR" id="PIRNR038994"/>
    </source>
</evidence>
<keyword evidence="4 5" id="KW-0119">Carbohydrate metabolism</keyword>
<dbReference type="GO" id="GO:0008448">
    <property type="term" value="F:N-acetylglucosamine-6-phosphate deacetylase activity"/>
    <property type="evidence" value="ECO:0007669"/>
    <property type="project" value="UniProtKB-EC"/>
</dbReference>
<dbReference type="AlphaFoldDB" id="A0A7C5VK23"/>
<evidence type="ECO:0000313" key="10">
    <source>
        <dbReference type="EMBL" id="HGU40361.1"/>
    </source>
</evidence>
<evidence type="ECO:0000256" key="4">
    <source>
        <dbReference type="ARBA" id="ARBA00023277"/>
    </source>
</evidence>
<feature type="binding site" evidence="7">
    <location>
        <position position="118"/>
    </location>
    <ligand>
        <name>substrate</name>
    </ligand>
</feature>
<dbReference type="InterPro" id="IPR006680">
    <property type="entry name" value="Amidohydro-rel"/>
</dbReference>
<dbReference type="EMBL" id="DSZY01000019">
    <property type="protein sequence ID" value="HGU40361.1"/>
    <property type="molecule type" value="Genomic_DNA"/>
</dbReference>
<dbReference type="InterPro" id="IPR032466">
    <property type="entry name" value="Metal_Hydrolase"/>
</dbReference>
<feature type="binding site" evidence="7">
    <location>
        <begin position="281"/>
        <end position="283"/>
    </location>
    <ligand>
        <name>substrate</name>
    </ligand>
</feature>
<dbReference type="PANTHER" id="PTHR11113">
    <property type="entry name" value="N-ACETYLGLUCOSAMINE-6-PHOSPHATE DEACETYLASE"/>
    <property type="match status" value="1"/>
</dbReference>
<evidence type="ECO:0000256" key="1">
    <source>
        <dbReference type="ARBA" id="ARBA00010716"/>
    </source>
</evidence>
<dbReference type="InterPro" id="IPR011059">
    <property type="entry name" value="Metal-dep_hydrolase_composite"/>
</dbReference>
<comment type="caution">
    <text evidence="10">The sequence shown here is derived from an EMBL/GenBank/DDBJ whole genome shotgun (WGS) entry which is preliminary data.</text>
</comment>
<proteinExistence type="inferred from homology"/>
<evidence type="ECO:0000256" key="2">
    <source>
        <dbReference type="ARBA" id="ARBA00022723"/>
    </source>
</evidence>
<dbReference type="GO" id="GO:0006046">
    <property type="term" value="P:N-acetylglucosamine catabolic process"/>
    <property type="evidence" value="ECO:0007669"/>
    <property type="project" value="TreeGrafter"/>
</dbReference>
<feature type="binding site" evidence="8">
    <location>
        <position position="170"/>
    </location>
    <ligand>
        <name>Zn(2+)</name>
        <dbReference type="ChEBI" id="CHEBI:29105"/>
    </ligand>
</feature>
<dbReference type="PANTHER" id="PTHR11113:SF14">
    <property type="entry name" value="N-ACETYLGLUCOSAMINE-6-PHOSPHATE DEACETYLASE"/>
    <property type="match status" value="1"/>
</dbReference>
<dbReference type="NCBIfam" id="TIGR00221">
    <property type="entry name" value="nagA"/>
    <property type="match status" value="1"/>
</dbReference>
<sequence length="348" mass="38659">MILEDVLIVDPVDGEYVGTVEFDEVIHKVVKTNKSNYRAILMPGFVDPHIHGIRGIDTMRATKKEFEMFKEYEALEGVWYFLPTTVTAPLEAIPHAKLPDGMKLHIEGPFISAKRKGAHNEIYLMPPSNKLFDVIPAEKIAMVTVAPELEGFDEFAKSCREKGIIVSLGHSDATFSQARDAYEKGTRRITHFPNAISSLHHRELGLVGAGLYFDFMVEVIPDGVHTSPEFIELVFKIKGPDKLQIITDSISATGLADGKYHLGDLEVFVEDGKAKLNNGTIAGSTLRYSQAIKNFARFTKCSLRDLVKVSSYNACLELGLNGGRIVEGYPAKLILTNENLDIVKIFNF</sequence>
<name>A0A7C5VK23_9BACT</name>
<feature type="binding site" evidence="7">
    <location>
        <position position="225"/>
    </location>
    <ligand>
        <name>substrate</name>
    </ligand>
</feature>
<comment type="similarity">
    <text evidence="1 5">Belongs to the metallo-dependent hydrolases superfamily. NagA family.</text>
</comment>
<feature type="binding site" evidence="8">
    <location>
        <position position="191"/>
    </location>
    <ligand>
        <name>Zn(2+)</name>
        <dbReference type="ChEBI" id="CHEBI:29105"/>
    </ligand>
</feature>
<feature type="binding site" evidence="8">
    <location>
        <position position="107"/>
    </location>
    <ligand>
        <name>Zn(2+)</name>
        <dbReference type="ChEBI" id="CHEBI:29105"/>
    </ligand>
</feature>
<feature type="domain" description="Amidohydrolase-related" evidence="9">
    <location>
        <begin position="40"/>
        <end position="338"/>
    </location>
</feature>
<evidence type="ECO:0000256" key="7">
    <source>
        <dbReference type="PIRSR" id="PIRSR038994-2"/>
    </source>
</evidence>
<evidence type="ECO:0000256" key="8">
    <source>
        <dbReference type="PIRSR" id="PIRSR038994-3"/>
    </source>
</evidence>
<keyword evidence="3 5" id="KW-0378">Hydrolase</keyword>
<dbReference type="InterPro" id="IPR003764">
    <property type="entry name" value="GlcNAc_6-P_deAcase"/>
</dbReference>
<reference evidence="10" key="1">
    <citation type="journal article" date="2020" name="mSystems">
        <title>Genome- and Community-Level Interaction Insights into Carbon Utilization and Element Cycling Functions of Hydrothermarchaeota in Hydrothermal Sediment.</title>
        <authorList>
            <person name="Zhou Z."/>
            <person name="Liu Y."/>
            <person name="Xu W."/>
            <person name="Pan J."/>
            <person name="Luo Z.H."/>
            <person name="Li M."/>
        </authorList>
    </citation>
    <scope>NUCLEOTIDE SEQUENCE [LARGE SCALE GENOMIC DNA]</scope>
    <source>
        <strain evidence="10">SpSt-609</strain>
    </source>
</reference>